<dbReference type="InterPro" id="IPR013320">
    <property type="entry name" value="ConA-like_dom_sf"/>
</dbReference>
<accession>A0A1R1AY26</accession>
<dbReference type="EMBL" id="MRTF01000007">
    <property type="protein sequence ID" value="OME90665.1"/>
    <property type="molecule type" value="Genomic_DNA"/>
</dbReference>
<evidence type="ECO:0000313" key="2">
    <source>
        <dbReference type="EMBL" id="OME90665.1"/>
    </source>
</evidence>
<dbReference type="STRING" id="1401.BK123_20065"/>
<organism evidence="2 3">
    <name type="scientific">Paenibacillus lautus</name>
    <name type="common">Bacillus lautus</name>
    <dbReference type="NCBI Taxonomy" id="1401"/>
    <lineage>
        <taxon>Bacteria</taxon>
        <taxon>Bacillati</taxon>
        <taxon>Bacillota</taxon>
        <taxon>Bacilli</taxon>
        <taxon>Bacillales</taxon>
        <taxon>Paenibacillaceae</taxon>
        <taxon>Paenibacillus</taxon>
    </lineage>
</organism>
<dbReference type="AlphaFoldDB" id="A0A1R1AY26"/>
<reference evidence="2 3" key="1">
    <citation type="submission" date="2016-11" db="EMBL/GenBank/DDBJ databases">
        <title>Paenibacillus species isolates.</title>
        <authorList>
            <person name="Beno S.M."/>
        </authorList>
    </citation>
    <scope>NUCLEOTIDE SEQUENCE [LARGE SCALE GENOMIC DNA]</scope>
    <source>
        <strain evidence="2 3">FSL F4-0100</strain>
    </source>
</reference>
<dbReference type="Pfam" id="PF01828">
    <property type="entry name" value="Peptidase_A4"/>
    <property type="match status" value="1"/>
</dbReference>
<dbReference type="PANTHER" id="PTHR37536:SF1">
    <property type="entry name" value="ASPERGILLOPEPSIN, PUTAITVE (AFU_ORTHOLOGUE AFUA_7G01200)"/>
    <property type="match status" value="1"/>
</dbReference>
<evidence type="ECO:0008006" key="4">
    <source>
        <dbReference type="Google" id="ProtNLM"/>
    </source>
</evidence>
<dbReference type="InterPro" id="IPR038656">
    <property type="entry name" value="Peptidase_G1_sf"/>
</dbReference>
<dbReference type="Proteomes" id="UP000187074">
    <property type="component" value="Unassembled WGS sequence"/>
</dbReference>
<dbReference type="CDD" id="cd13426">
    <property type="entry name" value="Peptidase_G1"/>
    <property type="match status" value="1"/>
</dbReference>
<dbReference type="RefSeq" id="WP_076324160.1">
    <property type="nucleotide sequence ID" value="NZ_MRTF01000007.1"/>
</dbReference>
<dbReference type="OrthoDB" id="2630173at2"/>
<name>A0A1R1AY26_PAELA</name>
<dbReference type="SUPFAM" id="SSF49899">
    <property type="entry name" value="Concanavalin A-like lectins/glucanases"/>
    <property type="match status" value="1"/>
</dbReference>
<gene>
    <name evidence="2" type="ORF">BK123_20065</name>
</gene>
<dbReference type="Gene3D" id="2.60.120.700">
    <property type="entry name" value="Peptidase G1"/>
    <property type="match status" value="1"/>
</dbReference>
<dbReference type="PANTHER" id="PTHR37536">
    <property type="entry name" value="PUTATIVE (AFU_ORTHOLOGUE AFUA_3G02970)-RELATED"/>
    <property type="match status" value="1"/>
</dbReference>
<dbReference type="GO" id="GO:0070007">
    <property type="term" value="F:glutamic-type endopeptidase activity"/>
    <property type="evidence" value="ECO:0007669"/>
    <property type="project" value="InterPro"/>
</dbReference>
<proteinExistence type="predicted"/>
<evidence type="ECO:0000256" key="1">
    <source>
        <dbReference type="PIRSR" id="PIRSR600250-50"/>
    </source>
</evidence>
<dbReference type="GO" id="GO:0006508">
    <property type="term" value="P:proteolysis"/>
    <property type="evidence" value="ECO:0007669"/>
    <property type="project" value="InterPro"/>
</dbReference>
<sequence length="228" mass="25186">MGIPMIDKWNHACQLDTSAKPRRNIGWISSNWSGYSVTGKKGAFKRISAKWNVPFVRPSRAATYSSAWIGIDGFGNSNLIQTGTGHEFIDGKAYYYAWWEILPASVTIIPLPIQPGDRMHASISKRSGSNWLICLRNVSRNWIFRTLQRYNGPQTSAEWIVEAPQVNGALATMARLSPVAFSCCRVNGKSPKLTADDGGIMLQNLSVTSIPSNPNRAGDRFVVKSVPQ</sequence>
<comment type="caution">
    <text evidence="2">The sequence shown here is derived from an EMBL/GenBank/DDBJ whole genome shotgun (WGS) entry which is preliminary data.</text>
</comment>
<feature type="active site" description="Proton acceptor" evidence="1">
    <location>
        <position position="162"/>
    </location>
</feature>
<protein>
    <recommendedName>
        <fullName evidence="4">Peptidase A4 family protein</fullName>
    </recommendedName>
</protein>
<dbReference type="InterPro" id="IPR000250">
    <property type="entry name" value="Peptidase_G1"/>
</dbReference>
<evidence type="ECO:0000313" key="3">
    <source>
        <dbReference type="Proteomes" id="UP000187074"/>
    </source>
</evidence>